<name>A0A7C3C347_9PROT</name>
<dbReference type="EMBL" id="DRMN01000237">
    <property type="protein sequence ID" value="HFB54987.1"/>
    <property type="molecule type" value="Genomic_DNA"/>
</dbReference>
<dbReference type="Pfam" id="PF11412">
    <property type="entry name" value="DsbD_N"/>
    <property type="match status" value="1"/>
</dbReference>
<feature type="signal peptide" evidence="9">
    <location>
        <begin position="1"/>
        <end position="20"/>
    </location>
</feature>
<dbReference type="InterPro" id="IPR017937">
    <property type="entry name" value="Thioredoxin_CS"/>
</dbReference>
<keyword evidence="3 8" id="KW-0812">Transmembrane</keyword>
<dbReference type="PROSITE" id="PS00194">
    <property type="entry name" value="THIOREDOXIN_1"/>
    <property type="match status" value="1"/>
</dbReference>
<feature type="transmembrane region" description="Helical" evidence="8">
    <location>
        <begin position="393"/>
        <end position="413"/>
    </location>
</feature>
<evidence type="ECO:0000256" key="2">
    <source>
        <dbReference type="ARBA" id="ARBA00022475"/>
    </source>
</evidence>
<dbReference type="InterPro" id="IPR035671">
    <property type="entry name" value="DsbD_gamma"/>
</dbReference>
<evidence type="ECO:0000256" key="3">
    <source>
        <dbReference type="ARBA" id="ARBA00022692"/>
    </source>
</evidence>
<dbReference type="PROSITE" id="PS51352">
    <property type="entry name" value="THIOREDOXIN_2"/>
    <property type="match status" value="1"/>
</dbReference>
<keyword evidence="2" id="KW-1003">Cell membrane</keyword>
<dbReference type="AlphaFoldDB" id="A0A7C3C347"/>
<feature type="transmembrane region" description="Helical" evidence="8">
    <location>
        <begin position="510"/>
        <end position="529"/>
    </location>
</feature>
<organism evidence="11">
    <name type="scientific">Hellea balneolensis</name>
    <dbReference type="NCBI Taxonomy" id="287478"/>
    <lineage>
        <taxon>Bacteria</taxon>
        <taxon>Pseudomonadati</taxon>
        <taxon>Pseudomonadota</taxon>
        <taxon>Alphaproteobacteria</taxon>
        <taxon>Maricaulales</taxon>
        <taxon>Robiginitomaculaceae</taxon>
        <taxon>Hellea</taxon>
    </lineage>
</organism>
<keyword evidence="9" id="KW-0732">Signal</keyword>
<feature type="transmembrane region" description="Helical" evidence="8">
    <location>
        <begin position="434"/>
        <end position="455"/>
    </location>
</feature>
<evidence type="ECO:0000256" key="5">
    <source>
        <dbReference type="ARBA" id="ARBA00022989"/>
    </source>
</evidence>
<dbReference type="GO" id="GO:0017004">
    <property type="term" value="P:cytochrome complex assembly"/>
    <property type="evidence" value="ECO:0007669"/>
    <property type="project" value="UniProtKB-KW"/>
</dbReference>
<dbReference type="PANTHER" id="PTHR32234">
    <property type="entry name" value="THIOL:DISULFIDE INTERCHANGE PROTEIN DSBD"/>
    <property type="match status" value="1"/>
</dbReference>
<dbReference type="InterPro" id="IPR028250">
    <property type="entry name" value="DsbDN"/>
</dbReference>
<evidence type="ECO:0000256" key="1">
    <source>
        <dbReference type="ARBA" id="ARBA00004651"/>
    </source>
</evidence>
<feature type="transmembrane region" description="Helical" evidence="8">
    <location>
        <begin position="561"/>
        <end position="582"/>
    </location>
</feature>
<keyword evidence="5 8" id="KW-1133">Transmembrane helix</keyword>
<dbReference type="Pfam" id="PF13899">
    <property type="entry name" value="Thioredoxin_7"/>
    <property type="match status" value="1"/>
</dbReference>
<proteinExistence type="predicted"/>
<evidence type="ECO:0000313" key="11">
    <source>
        <dbReference type="EMBL" id="HFB54987.1"/>
    </source>
</evidence>
<dbReference type="Gene3D" id="3.40.30.10">
    <property type="entry name" value="Glutaredoxin"/>
    <property type="match status" value="1"/>
</dbReference>
<dbReference type="Proteomes" id="UP000886042">
    <property type="component" value="Unassembled WGS sequence"/>
</dbReference>
<evidence type="ECO:0000256" key="8">
    <source>
        <dbReference type="SAM" id="Phobius"/>
    </source>
</evidence>
<gene>
    <name evidence="11" type="ORF">ENJ46_03605</name>
</gene>
<feature type="transmembrane region" description="Helical" evidence="8">
    <location>
        <begin position="467"/>
        <end position="489"/>
    </location>
</feature>
<dbReference type="InterPro" id="IPR036249">
    <property type="entry name" value="Thioredoxin-like_sf"/>
</dbReference>
<evidence type="ECO:0000259" key="10">
    <source>
        <dbReference type="PROSITE" id="PS51352"/>
    </source>
</evidence>
<reference evidence="11" key="1">
    <citation type="journal article" date="2020" name="mSystems">
        <title>Genome- and Community-Level Interaction Insights into Carbon Utilization and Element Cycling Functions of Hydrothermarchaeota in Hydrothermal Sediment.</title>
        <authorList>
            <person name="Zhou Z."/>
            <person name="Liu Y."/>
            <person name="Xu W."/>
            <person name="Pan J."/>
            <person name="Luo Z.H."/>
            <person name="Li M."/>
        </authorList>
    </citation>
    <scope>NUCLEOTIDE SEQUENCE [LARGE SCALE GENOMIC DNA]</scope>
    <source>
        <strain evidence="11">HyVt-489</strain>
    </source>
</reference>
<evidence type="ECO:0000256" key="4">
    <source>
        <dbReference type="ARBA" id="ARBA00022748"/>
    </source>
</evidence>
<evidence type="ECO:0000256" key="7">
    <source>
        <dbReference type="ARBA" id="ARBA00023284"/>
    </source>
</evidence>
<protein>
    <submittedName>
        <fullName evidence="11">Thiol:disulfide interchange protein</fullName>
    </submittedName>
</protein>
<dbReference type="SUPFAM" id="SSF52833">
    <property type="entry name" value="Thioredoxin-like"/>
    <property type="match status" value="1"/>
</dbReference>
<dbReference type="Pfam" id="PF02683">
    <property type="entry name" value="DsbD_TM"/>
    <property type="match status" value="1"/>
</dbReference>
<sequence length="712" mass="76917">MKIKLYLLALSCLLMTLVNTHPSAASESEPVDSGRAQVQLVTSYDQVEPGQDLYIALSFQLERHWHTYWRNAGGPGMPVDIDWDMPETLSIGDMVWSLPQIVKTGPIVNYAFEDRLLLPMPLHIADTAKPGDVLTINAEAAYLVCYEVCLPESAEISVSVLVGTPQKDNRWYGNIARTLKKAPKPNPDYKAGAALENGQLMLDIAWPNYDAKTIKNAYFFPYIQDTTDADKDPQVSKGTKGLRLALTPGYLLDDGITEDIEGVLSFDEKGEDGWQKTAVVVTASRTDMPAIGLSSGASTSKANGASIGLWAAVLGAFLGGMVLNLMPCVFPVLSLKALGFAKQSHDERGKIRFHGWMYTIGAVLSFLFLAALLLVLKASGAGLGWGFQLQNPIVVGGLALLFFAIALNLFGLFELGGSFQNTGSRLTQKDGASGAFFTGVLAVVVATPCTAPFMASALGFAFAQPAIITLLVFLALGVGFALPFLILSHAPALLKRLPKPGAWMDTFKQFLAFPMLATSIWLTWVLIHLSGADGGVRILLAMLMIGFGIWLFKRTSTFSKILAAASLVCSVYLVATLSFAPIETSSTANSTDSQAQHIWSAEAVASARAEGHPVFVDFTARWCVTCKFNERLVLDTQKAKDLFTRTNTKVLVADWTRKDAVIAAELARHGRSGVPLYLVYPAGTQPVDPQILPQTLTFGALERALQRAEAAQ</sequence>
<accession>A0A7C3C347</accession>
<evidence type="ECO:0000256" key="6">
    <source>
        <dbReference type="ARBA" id="ARBA00023136"/>
    </source>
</evidence>
<comment type="subcellular location">
    <subcellularLocation>
        <location evidence="1">Cell membrane</location>
        <topology evidence="1">Multi-pass membrane protein</topology>
    </subcellularLocation>
</comment>
<feature type="transmembrane region" description="Helical" evidence="8">
    <location>
        <begin position="535"/>
        <end position="552"/>
    </location>
</feature>
<comment type="caution">
    <text evidence="11">The sequence shown here is derived from an EMBL/GenBank/DDBJ whole genome shotgun (WGS) entry which is preliminary data.</text>
</comment>
<dbReference type="GO" id="GO:0005886">
    <property type="term" value="C:plasma membrane"/>
    <property type="evidence" value="ECO:0007669"/>
    <property type="project" value="UniProtKB-SubCell"/>
</dbReference>
<dbReference type="InterPro" id="IPR003834">
    <property type="entry name" value="Cyt_c_assmbl_TM_dom"/>
</dbReference>
<dbReference type="GO" id="GO:0015035">
    <property type="term" value="F:protein-disulfide reductase activity"/>
    <property type="evidence" value="ECO:0007669"/>
    <property type="project" value="TreeGrafter"/>
</dbReference>
<dbReference type="GO" id="GO:0045454">
    <property type="term" value="P:cell redox homeostasis"/>
    <property type="evidence" value="ECO:0007669"/>
    <property type="project" value="TreeGrafter"/>
</dbReference>
<keyword evidence="4" id="KW-0201">Cytochrome c-type biogenesis</keyword>
<dbReference type="PANTHER" id="PTHR32234:SF3">
    <property type="entry name" value="SUPPRESSION OF COPPER SENSITIVITY PROTEIN"/>
    <property type="match status" value="1"/>
</dbReference>
<feature type="domain" description="Thioredoxin" evidence="10">
    <location>
        <begin position="577"/>
        <end position="710"/>
    </location>
</feature>
<keyword evidence="6 8" id="KW-0472">Membrane</keyword>
<dbReference type="CDD" id="cd02953">
    <property type="entry name" value="DsbDgamma"/>
    <property type="match status" value="1"/>
</dbReference>
<dbReference type="InterPro" id="IPR013766">
    <property type="entry name" value="Thioredoxin_domain"/>
</dbReference>
<feature type="transmembrane region" description="Helical" evidence="8">
    <location>
        <begin position="307"/>
        <end position="335"/>
    </location>
</feature>
<evidence type="ECO:0000256" key="9">
    <source>
        <dbReference type="SAM" id="SignalP"/>
    </source>
</evidence>
<feature type="transmembrane region" description="Helical" evidence="8">
    <location>
        <begin position="356"/>
        <end position="381"/>
    </location>
</feature>
<keyword evidence="7" id="KW-0676">Redox-active center</keyword>
<feature type="chain" id="PRO_5028467343" evidence="9">
    <location>
        <begin position="21"/>
        <end position="712"/>
    </location>
</feature>